<name>A0ABW9QZR0_9ACTN</name>
<evidence type="ECO:0000313" key="3">
    <source>
        <dbReference type="Proteomes" id="UP000437736"/>
    </source>
</evidence>
<sequence>MTTERQPTGRTRVRRHRDRASYETAEIDAILDEGMICHVAACVDGVPWMIPTAYGRDGDVLYLHGAAGNHLLAAAGDGGDVVVTVSLLDGMVLARSTFNHSFNYRSVVVFGRAEAVTDPPEKAHALEVIVDHLLPGRSREARPPTDAELRQTRVVRLALDEASAKIRRGPASDQPDDVGLPIWAGVLPLRTVAGPAEPDVHNQPGVAAPAGFDQPRRWSLEEGDPAR</sequence>
<evidence type="ECO:0000256" key="1">
    <source>
        <dbReference type="SAM" id="MobiDB-lite"/>
    </source>
</evidence>
<evidence type="ECO:0000313" key="2">
    <source>
        <dbReference type="EMBL" id="MST34811.1"/>
    </source>
</evidence>
<dbReference type="Gene3D" id="2.30.110.10">
    <property type="entry name" value="Electron Transport, Fmn-binding Protein, Chain A"/>
    <property type="match status" value="1"/>
</dbReference>
<dbReference type="InterPro" id="IPR024747">
    <property type="entry name" value="Pyridox_Oxase-rel"/>
</dbReference>
<protein>
    <submittedName>
        <fullName evidence="2">Pyridoxamine 5'-phosphate oxidase family protein</fullName>
    </submittedName>
</protein>
<comment type="caution">
    <text evidence="2">The sequence shown here is derived from an EMBL/GenBank/DDBJ whole genome shotgun (WGS) entry which is preliminary data.</text>
</comment>
<proteinExistence type="predicted"/>
<feature type="compositionally biased region" description="Basic and acidic residues" evidence="1">
    <location>
        <begin position="214"/>
        <end position="227"/>
    </location>
</feature>
<dbReference type="PANTHER" id="PTHR34071:SF2">
    <property type="entry name" value="FLAVIN-NUCLEOTIDE-BINDING PROTEIN"/>
    <property type="match status" value="1"/>
</dbReference>
<gene>
    <name evidence="2" type="ORF">GHK86_19045</name>
</gene>
<dbReference type="SUPFAM" id="SSF50475">
    <property type="entry name" value="FMN-binding split barrel"/>
    <property type="match status" value="1"/>
</dbReference>
<keyword evidence="3" id="KW-1185">Reference proteome</keyword>
<dbReference type="InterPro" id="IPR012349">
    <property type="entry name" value="Split_barrel_FMN-bd"/>
</dbReference>
<dbReference type="Proteomes" id="UP000437736">
    <property type="component" value="Unassembled WGS sequence"/>
</dbReference>
<reference evidence="2 3" key="1">
    <citation type="submission" date="2019-11" db="EMBL/GenBank/DDBJ databases">
        <title>Acidiferrimicrobium australis gen. nov., sp. nov., an acidophilic and obligately heterotrophic, member of the Actinobacteria that catalyses dissimilatory oxido- reduction of iron isolated from metal-rich acidic water in Chile.</title>
        <authorList>
            <person name="Gonzalez D."/>
            <person name="Huber K."/>
            <person name="Hedrich S."/>
            <person name="Rojas-Villalobos C."/>
            <person name="Quatrini R."/>
            <person name="Dinamarca M.A."/>
            <person name="Schwarz A."/>
            <person name="Canales C."/>
            <person name="Nancucheo I."/>
        </authorList>
    </citation>
    <scope>NUCLEOTIDE SEQUENCE [LARGE SCALE GENOMIC DNA]</scope>
    <source>
        <strain evidence="2 3">USS-CCA1</strain>
    </source>
</reference>
<feature type="region of interest" description="Disordered" evidence="1">
    <location>
        <begin position="193"/>
        <end position="227"/>
    </location>
</feature>
<dbReference type="PANTHER" id="PTHR34071">
    <property type="entry name" value="5-NITROIMIDAZOLE ANTIBIOTICS RESISTANCE PROTEIN, NIMA-FAMILY-RELATED PROTEIN-RELATED"/>
    <property type="match status" value="1"/>
</dbReference>
<dbReference type="EMBL" id="WJHE01001229">
    <property type="protein sequence ID" value="MST34811.1"/>
    <property type="molecule type" value="Genomic_DNA"/>
</dbReference>
<dbReference type="Pfam" id="PF12900">
    <property type="entry name" value="Pyridox_ox_2"/>
    <property type="match status" value="1"/>
</dbReference>
<accession>A0ABW9QZR0</accession>
<organism evidence="2 3">
    <name type="scientific">Acidiferrimicrobium australe</name>
    <dbReference type="NCBI Taxonomy" id="2664430"/>
    <lineage>
        <taxon>Bacteria</taxon>
        <taxon>Bacillati</taxon>
        <taxon>Actinomycetota</taxon>
        <taxon>Acidimicrobiia</taxon>
        <taxon>Acidimicrobiales</taxon>
        <taxon>Acidimicrobiaceae</taxon>
        <taxon>Acidiferrimicrobium</taxon>
    </lineage>
</organism>